<keyword evidence="5" id="KW-1185">Reference proteome</keyword>
<keyword evidence="2" id="KW-1133">Transmembrane helix</keyword>
<dbReference type="InterPro" id="IPR021949">
    <property type="entry name" value="DUF3566_TM"/>
</dbReference>
<feature type="transmembrane region" description="Helical" evidence="2">
    <location>
        <begin position="205"/>
        <end position="232"/>
    </location>
</feature>
<feature type="compositionally biased region" description="Polar residues" evidence="1">
    <location>
        <begin position="110"/>
        <end position="119"/>
    </location>
</feature>
<reference evidence="4 5" key="1">
    <citation type="submission" date="2018-09" db="EMBL/GenBank/DDBJ databases">
        <title>Optimization and identification of Corynebacterium falsenii FN1-14 from fish paste.</title>
        <authorList>
            <person name="Daroonpunt R."/>
            <person name="Tanasupawat S."/>
        </authorList>
    </citation>
    <scope>NUCLEOTIDE SEQUENCE [LARGE SCALE GENOMIC DNA]</scope>
    <source>
        <strain evidence="4 5">FN1-14</strain>
    </source>
</reference>
<feature type="domain" description="DUF3566" evidence="3">
    <location>
        <begin position="143"/>
        <end position="246"/>
    </location>
</feature>
<feature type="compositionally biased region" description="Polar residues" evidence="1">
    <location>
        <begin position="1"/>
        <end position="29"/>
    </location>
</feature>
<evidence type="ECO:0000313" key="4">
    <source>
        <dbReference type="EMBL" id="RIX36164.1"/>
    </source>
</evidence>
<feature type="region of interest" description="Disordered" evidence="1">
    <location>
        <begin position="1"/>
        <end position="130"/>
    </location>
</feature>
<dbReference type="EMBL" id="QXJK01000002">
    <property type="protein sequence ID" value="RIX36164.1"/>
    <property type="molecule type" value="Genomic_DNA"/>
</dbReference>
<evidence type="ECO:0000256" key="2">
    <source>
        <dbReference type="SAM" id="Phobius"/>
    </source>
</evidence>
<evidence type="ECO:0000313" key="5">
    <source>
        <dbReference type="Proteomes" id="UP000285278"/>
    </source>
</evidence>
<proteinExistence type="predicted"/>
<feature type="transmembrane region" description="Helical" evidence="2">
    <location>
        <begin position="162"/>
        <end position="185"/>
    </location>
</feature>
<keyword evidence="2" id="KW-0472">Membrane</keyword>
<sequence length="248" mass="24657">MTHQTPMPSDKNSGDASPAETSSVTPQRPSANAQSGSSTDSSAGGARGGSASAGSGADADTTQVMPVQKGAEQSSGAASQGAGQKSAQGAAKNSAQKPAQKPATVGSGKNPRSGQQAQKPRQAATGAAAQGQASSGALVDVDRAITHIDPVSALKMGLVFNLALFAVWFVAMALIYIVLGSAGVWDRLNSLVADLTGSDGMTAGLYFGAVVALGLVEVVVFTLLAPVVALIYNSAAALFGGVRVTLDR</sequence>
<dbReference type="Proteomes" id="UP000285278">
    <property type="component" value="Unassembled WGS sequence"/>
</dbReference>
<dbReference type="RefSeq" id="WP_025401706.1">
    <property type="nucleotide sequence ID" value="NZ_CBCRUA010000017.1"/>
</dbReference>
<organism evidence="4 5">
    <name type="scientific">Corynebacterium falsenii</name>
    <dbReference type="NCBI Taxonomy" id="108486"/>
    <lineage>
        <taxon>Bacteria</taxon>
        <taxon>Bacillati</taxon>
        <taxon>Actinomycetota</taxon>
        <taxon>Actinomycetes</taxon>
        <taxon>Mycobacteriales</taxon>
        <taxon>Corynebacteriaceae</taxon>
        <taxon>Corynebacterium</taxon>
    </lineage>
</organism>
<evidence type="ECO:0000256" key="1">
    <source>
        <dbReference type="SAM" id="MobiDB-lite"/>
    </source>
</evidence>
<evidence type="ECO:0000259" key="3">
    <source>
        <dbReference type="Pfam" id="PF12089"/>
    </source>
</evidence>
<dbReference type="AlphaFoldDB" id="A0A418Q907"/>
<protein>
    <submittedName>
        <fullName evidence="4">DUF3566 domain-containing protein</fullName>
    </submittedName>
</protein>
<dbReference type="Pfam" id="PF12089">
    <property type="entry name" value="DUF3566"/>
    <property type="match status" value="1"/>
</dbReference>
<comment type="caution">
    <text evidence="4">The sequence shown here is derived from an EMBL/GenBank/DDBJ whole genome shotgun (WGS) entry which is preliminary data.</text>
</comment>
<keyword evidence="2" id="KW-0812">Transmembrane</keyword>
<dbReference type="OrthoDB" id="3240216at2"/>
<accession>A0A418Q907</accession>
<name>A0A418Q907_9CORY</name>
<feature type="compositionally biased region" description="Low complexity" evidence="1">
    <location>
        <begin position="30"/>
        <end position="92"/>
    </location>
</feature>
<dbReference type="STRING" id="1451189.CFAL_00055"/>
<gene>
    <name evidence="4" type="ORF">D3M95_02425</name>
</gene>